<gene>
    <name evidence="2" type="ORF">KDK92_05435</name>
</gene>
<sequence length="138" mass="15470">MFTWFSLINISLALLLFIFTVVIFVRNILIGKNGTDSGIINLGFIAVILIGMFCSLSVLLGQVSIDSLEALLRIGQSTNIEEVEAINNIVKVKNGNIISLIIGYGSLVGDYFILKFIKKMNIKECKKVKNRWDWSRVK</sequence>
<keyword evidence="1" id="KW-0472">Membrane</keyword>
<dbReference type="EMBL" id="JAGSOJ010000001">
    <property type="protein sequence ID" value="MCM1989175.1"/>
    <property type="molecule type" value="Genomic_DNA"/>
</dbReference>
<accession>A0A9J6NXE2</accession>
<dbReference type="AlphaFoldDB" id="A0A9J6NXE2"/>
<evidence type="ECO:0000256" key="1">
    <source>
        <dbReference type="SAM" id="Phobius"/>
    </source>
</evidence>
<dbReference type="Proteomes" id="UP001056429">
    <property type="component" value="Unassembled WGS sequence"/>
</dbReference>
<name>A0A9J6NXE2_9CLOT</name>
<reference evidence="2" key="1">
    <citation type="journal article" date="2021" name="mSystems">
        <title>Bacteria and Archaea Synergistically Convert Glycine Betaine to Biogenic Methane in the Formosa Cold Seep of the South China Sea.</title>
        <authorList>
            <person name="Li L."/>
            <person name="Zhang W."/>
            <person name="Zhang S."/>
            <person name="Song L."/>
            <person name="Sun Q."/>
            <person name="Zhang H."/>
            <person name="Xiang H."/>
            <person name="Dong X."/>
        </authorList>
    </citation>
    <scope>NUCLEOTIDE SEQUENCE</scope>
    <source>
        <strain evidence="2">ZWT</strain>
    </source>
</reference>
<keyword evidence="1" id="KW-0812">Transmembrane</keyword>
<proteinExistence type="predicted"/>
<dbReference type="RefSeq" id="WP_250858097.1">
    <property type="nucleotide sequence ID" value="NZ_JAGSOJ010000001.1"/>
</dbReference>
<feature type="transmembrane region" description="Helical" evidence="1">
    <location>
        <begin position="97"/>
        <end position="117"/>
    </location>
</feature>
<feature type="transmembrane region" description="Helical" evidence="1">
    <location>
        <begin position="38"/>
        <end position="60"/>
    </location>
</feature>
<keyword evidence="3" id="KW-1185">Reference proteome</keyword>
<evidence type="ECO:0000313" key="2">
    <source>
        <dbReference type="EMBL" id="MCM1989175.1"/>
    </source>
</evidence>
<keyword evidence="1" id="KW-1133">Transmembrane helix</keyword>
<feature type="transmembrane region" description="Helical" evidence="1">
    <location>
        <begin position="6"/>
        <end position="26"/>
    </location>
</feature>
<evidence type="ECO:0000313" key="3">
    <source>
        <dbReference type="Proteomes" id="UP001056429"/>
    </source>
</evidence>
<protein>
    <submittedName>
        <fullName evidence="2">Uncharacterized protein</fullName>
    </submittedName>
</protein>
<comment type="caution">
    <text evidence="2">The sequence shown here is derived from an EMBL/GenBank/DDBJ whole genome shotgun (WGS) entry which is preliminary data.</text>
</comment>
<reference evidence="2" key="2">
    <citation type="submission" date="2021-04" db="EMBL/GenBank/DDBJ databases">
        <authorList>
            <person name="Dong X."/>
        </authorList>
    </citation>
    <scope>NUCLEOTIDE SEQUENCE</scope>
    <source>
        <strain evidence="2">ZWT</strain>
    </source>
</reference>
<organism evidence="2 3">
    <name type="scientific">Oceanirhabdus seepicola</name>
    <dbReference type="NCBI Taxonomy" id="2828781"/>
    <lineage>
        <taxon>Bacteria</taxon>
        <taxon>Bacillati</taxon>
        <taxon>Bacillota</taxon>
        <taxon>Clostridia</taxon>
        <taxon>Eubacteriales</taxon>
        <taxon>Clostridiaceae</taxon>
        <taxon>Oceanirhabdus</taxon>
    </lineage>
</organism>